<protein>
    <submittedName>
        <fullName evidence="2">Uncharacterized protein</fullName>
    </submittedName>
</protein>
<sequence length="85" mass="9809">MKKTWTTYQFFAFCPPPLSRCKSSSLRKIKARKRNEKNDKTLLLLLQGEKSGERKKPGVGKEGKKIKEPPVVKQRVLQSSKLEFC</sequence>
<evidence type="ECO:0000256" key="1">
    <source>
        <dbReference type="SAM" id="MobiDB-lite"/>
    </source>
</evidence>
<comment type="caution">
    <text evidence="2">The sequence shown here is derived from an EMBL/GenBank/DDBJ whole genome shotgun (WGS) entry which is preliminary data.</text>
</comment>
<evidence type="ECO:0000313" key="2">
    <source>
        <dbReference type="EMBL" id="GIY87170.1"/>
    </source>
</evidence>
<proteinExistence type="predicted"/>
<feature type="region of interest" description="Disordered" evidence="1">
    <location>
        <begin position="47"/>
        <end position="67"/>
    </location>
</feature>
<reference evidence="2 3" key="1">
    <citation type="submission" date="2021-06" db="EMBL/GenBank/DDBJ databases">
        <title>Caerostris darwini draft genome.</title>
        <authorList>
            <person name="Kono N."/>
            <person name="Arakawa K."/>
        </authorList>
    </citation>
    <scope>NUCLEOTIDE SEQUENCE [LARGE SCALE GENOMIC DNA]</scope>
</reference>
<organism evidence="2 3">
    <name type="scientific">Caerostris darwini</name>
    <dbReference type="NCBI Taxonomy" id="1538125"/>
    <lineage>
        <taxon>Eukaryota</taxon>
        <taxon>Metazoa</taxon>
        <taxon>Ecdysozoa</taxon>
        <taxon>Arthropoda</taxon>
        <taxon>Chelicerata</taxon>
        <taxon>Arachnida</taxon>
        <taxon>Araneae</taxon>
        <taxon>Araneomorphae</taxon>
        <taxon>Entelegynae</taxon>
        <taxon>Araneoidea</taxon>
        <taxon>Araneidae</taxon>
        <taxon>Caerostris</taxon>
    </lineage>
</organism>
<gene>
    <name evidence="2" type="ORF">CDAR_4071</name>
</gene>
<feature type="compositionally biased region" description="Basic and acidic residues" evidence="1">
    <location>
        <begin position="50"/>
        <end position="67"/>
    </location>
</feature>
<dbReference type="EMBL" id="BPLQ01015307">
    <property type="protein sequence ID" value="GIY87170.1"/>
    <property type="molecule type" value="Genomic_DNA"/>
</dbReference>
<dbReference type="Proteomes" id="UP001054837">
    <property type="component" value="Unassembled WGS sequence"/>
</dbReference>
<name>A0AAV4WYZ7_9ARAC</name>
<accession>A0AAV4WYZ7</accession>
<evidence type="ECO:0000313" key="3">
    <source>
        <dbReference type="Proteomes" id="UP001054837"/>
    </source>
</evidence>
<dbReference type="AlphaFoldDB" id="A0AAV4WYZ7"/>
<keyword evidence="3" id="KW-1185">Reference proteome</keyword>